<evidence type="ECO:0000313" key="8">
    <source>
        <dbReference type="EMBL" id="KKL57379.1"/>
    </source>
</evidence>
<dbReference type="AlphaFoldDB" id="A0A0F9D733"/>
<accession>A0A0F9D733</accession>
<sequence>HETTGAVVALGPDASGIKVGTNAVVCSWVGCGSCAHCKQGNEHLCGAPNFIGVNKPGGYSDYVMVPHPRYLIELGDLDPVKAAPMSCSGLTTYSALRKFGSILKDLPLVILGAGGLGLMATGLMGKLDFAAPVVVEIDTAKRSAALKAGASAAIDPKDPDAAQQIRDAVGQPVLAVLDLVGSTETAELGLSLIEKGGRIVIVGLLGGDIRIPVPSLPLKAITLQGSYIGSPAELRELVTLLREKGLPDTPLDCRPLDQADAALSDLRAGKVIGRVILIP</sequence>
<dbReference type="PANTHER" id="PTHR42940:SF8">
    <property type="entry name" value="VACUOLAR PROTEIN SORTING-ASSOCIATED PROTEIN 11"/>
    <property type="match status" value="1"/>
</dbReference>
<dbReference type="SUPFAM" id="SSF51735">
    <property type="entry name" value="NAD(P)-binding Rossmann-fold domains"/>
    <property type="match status" value="1"/>
</dbReference>
<feature type="domain" description="Alcohol dehydrogenase-like N-terminal" evidence="7">
    <location>
        <begin position="1"/>
        <end position="73"/>
    </location>
</feature>
<proteinExistence type="inferred from homology"/>
<dbReference type="GO" id="GO:0004022">
    <property type="term" value="F:alcohol dehydrogenase (NAD+) activity"/>
    <property type="evidence" value="ECO:0007669"/>
    <property type="project" value="TreeGrafter"/>
</dbReference>
<keyword evidence="4" id="KW-0862">Zinc</keyword>
<evidence type="ECO:0000256" key="3">
    <source>
        <dbReference type="ARBA" id="ARBA00022723"/>
    </source>
</evidence>
<dbReference type="InterPro" id="IPR013149">
    <property type="entry name" value="ADH-like_C"/>
</dbReference>
<dbReference type="Pfam" id="PF00107">
    <property type="entry name" value="ADH_zinc_N"/>
    <property type="match status" value="1"/>
</dbReference>
<evidence type="ECO:0000256" key="5">
    <source>
        <dbReference type="ARBA" id="ARBA00023002"/>
    </source>
</evidence>
<feature type="domain" description="Alcohol dehydrogenase-like C-terminal" evidence="6">
    <location>
        <begin position="115"/>
        <end position="241"/>
    </location>
</feature>
<evidence type="ECO:0000256" key="1">
    <source>
        <dbReference type="ARBA" id="ARBA00001947"/>
    </source>
</evidence>
<dbReference type="Pfam" id="PF08240">
    <property type="entry name" value="ADH_N"/>
    <property type="match status" value="1"/>
</dbReference>
<reference evidence="8" key="1">
    <citation type="journal article" date="2015" name="Nature">
        <title>Complex archaea that bridge the gap between prokaryotes and eukaryotes.</title>
        <authorList>
            <person name="Spang A."/>
            <person name="Saw J.H."/>
            <person name="Jorgensen S.L."/>
            <person name="Zaremba-Niedzwiedzka K."/>
            <person name="Martijn J."/>
            <person name="Lind A.E."/>
            <person name="van Eijk R."/>
            <person name="Schleper C."/>
            <person name="Guy L."/>
            <person name="Ettema T.J."/>
        </authorList>
    </citation>
    <scope>NUCLEOTIDE SEQUENCE</scope>
</reference>
<comment type="caution">
    <text evidence="8">The sequence shown here is derived from an EMBL/GenBank/DDBJ whole genome shotgun (WGS) entry which is preliminary data.</text>
</comment>
<dbReference type="PANTHER" id="PTHR42940">
    <property type="entry name" value="ALCOHOL DEHYDROGENASE 1-RELATED"/>
    <property type="match status" value="1"/>
</dbReference>
<evidence type="ECO:0000256" key="2">
    <source>
        <dbReference type="ARBA" id="ARBA00008072"/>
    </source>
</evidence>
<comment type="cofactor">
    <cofactor evidence="1">
        <name>Zn(2+)</name>
        <dbReference type="ChEBI" id="CHEBI:29105"/>
    </cofactor>
</comment>
<protein>
    <recommendedName>
        <fullName evidence="9">Enoyl reductase (ER) domain-containing protein</fullName>
    </recommendedName>
</protein>
<gene>
    <name evidence="8" type="ORF">LCGC14_2235990</name>
</gene>
<evidence type="ECO:0000259" key="7">
    <source>
        <dbReference type="Pfam" id="PF08240"/>
    </source>
</evidence>
<dbReference type="InterPro" id="IPR013154">
    <property type="entry name" value="ADH-like_N"/>
</dbReference>
<keyword evidence="3" id="KW-0479">Metal-binding</keyword>
<keyword evidence="5" id="KW-0560">Oxidoreductase</keyword>
<feature type="non-terminal residue" evidence="8">
    <location>
        <position position="1"/>
    </location>
</feature>
<evidence type="ECO:0008006" key="9">
    <source>
        <dbReference type="Google" id="ProtNLM"/>
    </source>
</evidence>
<dbReference type="Gene3D" id="3.90.180.10">
    <property type="entry name" value="Medium-chain alcohol dehydrogenases, catalytic domain"/>
    <property type="match status" value="1"/>
</dbReference>
<evidence type="ECO:0000259" key="6">
    <source>
        <dbReference type="Pfam" id="PF00107"/>
    </source>
</evidence>
<dbReference type="InterPro" id="IPR036291">
    <property type="entry name" value="NAD(P)-bd_dom_sf"/>
</dbReference>
<dbReference type="InterPro" id="IPR011032">
    <property type="entry name" value="GroES-like_sf"/>
</dbReference>
<name>A0A0F9D733_9ZZZZ</name>
<dbReference type="Gene3D" id="3.40.50.720">
    <property type="entry name" value="NAD(P)-binding Rossmann-like Domain"/>
    <property type="match status" value="1"/>
</dbReference>
<organism evidence="8">
    <name type="scientific">marine sediment metagenome</name>
    <dbReference type="NCBI Taxonomy" id="412755"/>
    <lineage>
        <taxon>unclassified sequences</taxon>
        <taxon>metagenomes</taxon>
        <taxon>ecological metagenomes</taxon>
    </lineage>
</organism>
<dbReference type="EMBL" id="LAZR01030186">
    <property type="protein sequence ID" value="KKL57379.1"/>
    <property type="molecule type" value="Genomic_DNA"/>
</dbReference>
<comment type="similarity">
    <text evidence="2">Belongs to the zinc-containing alcohol dehydrogenase family.</text>
</comment>
<dbReference type="SUPFAM" id="SSF50129">
    <property type="entry name" value="GroES-like"/>
    <property type="match status" value="1"/>
</dbReference>
<evidence type="ECO:0000256" key="4">
    <source>
        <dbReference type="ARBA" id="ARBA00022833"/>
    </source>
</evidence>
<dbReference type="GO" id="GO:0005737">
    <property type="term" value="C:cytoplasm"/>
    <property type="evidence" value="ECO:0007669"/>
    <property type="project" value="TreeGrafter"/>
</dbReference>
<dbReference type="GO" id="GO:0046872">
    <property type="term" value="F:metal ion binding"/>
    <property type="evidence" value="ECO:0007669"/>
    <property type="project" value="UniProtKB-KW"/>
</dbReference>